<sequence>MDTFLVPPLDDHGDSPSLDGPSIDRTMKILYMMTSPYMFTICQDPRNRSINLGLEVPPVAPETIDLAALEHTFLEDEFHNAEETVKPQSITLPNFAQLPLKLPLPVLNAPTNPHDDLSQHLCRFGLHLEALEFKRSHVDCDFVLNTFLTIYRTPNEGSCSKNVRKSARVTDSGELLMYSLLETLQKHEAQVWRQLQQTSEGLAKVSGRVILPASICVPWEESVPGLLRSSPSAAPTHLAAICKDASRVISKSGRQLNYNLSPSVIVPIHWIVYVLQCAFIPTDPALCIIAKGHTPVIPITVPFPRHWVVIHRWLYTRDTSKLLISLVPLGIIMKRMSPQERRHPKLNDCLEALSCYSLSFLTVFLVKIRATWYNGKTVGIYSMEFWRTLVRAWDLVMGAVVLRKGRMQKNATSTSASASERSTPACEPRVA</sequence>
<reference evidence="2" key="1">
    <citation type="submission" date="2023-03" db="EMBL/GenBank/DDBJ databases">
        <title>Mating type loci evolution in Malassezia.</title>
        <authorList>
            <person name="Coelho M.A."/>
        </authorList>
    </citation>
    <scope>NUCLEOTIDE SEQUENCE</scope>
    <source>
        <strain evidence="2">CBS 10434</strain>
    </source>
</reference>
<organism evidence="2 3">
    <name type="scientific">Malassezia caprae</name>
    <dbReference type="NCBI Taxonomy" id="1381934"/>
    <lineage>
        <taxon>Eukaryota</taxon>
        <taxon>Fungi</taxon>
        <taxon>Dikarya</taxon>
        <taxon>Basidiomycota</taxon>
        <taxon>Ustilaginomycotina</taxon>
        <taxon>Malasseziomycetes</taxon>
        <taxon>Malasseziales</taxon>
        <taxon>Malasseziaceae</taxon>
        <taxon>Malassezia</taxon>
    </lineage>
</organism>
<feature type="region of interest" description="Disordered" evidence="1">
    <location>
        <begin position="1"/>
        <end position="20"/>
    </location>
</feature>
<dbReference type="EMBL" id="CP119908">
    <property type="protein sequence ID" value="WFD18187.1"/>
    <property type="molecule type" value="Genomic_DNA"/>
</dbReference>
<feature type="non-terminal residue" evidence="2">
    <location>
        <position position="431"/>
    </location>
</feature>
<dbReference type="AlphaFoldDB" id="A0AAF0IUY7"/>
<name>A0AAF0IUY7_9BASI</name>
<evidence type="ECO:0000256" key="1">
    <source>
        <dbReference type="SAM" id="MobiDB-lite"/>
    </source>
</evidence>
<accession>A0AAF0IUY7</accession>
<proteinExistence type="predicted"/>
<evidence type="ECO:0000313" key="2">
    <source>
        <dbReference type="EMBL" id="WFD18187.1"/>
    </source>
</evidence>
<feature type="compositionally biased region" description="Low complexity" evidence="1">
    <location>
        <begin position="412"/>
        <end position="423"/>
    </location>
</feature>
<evidence type="ECO:0000313" key="3">
    <source>
        <dbReference type="Proteomes" id="UP001220961"/>
    </source>
</evidence>
<feature type="region of interest" description="Disordered" evidence="1">
    <location>
        <begin position="412"/>
        <end position="431"/>
    </location>
</feature>
<gene>
    <name evidence="2" type="ORF">MCAP1_000386c</name>
</gene>
<keyword evidence="3" id="KW-1185">Reference proteome</keyword>
<dbReference type="Proteomes" id="UP001220961">
    <property type="component" value="Chromosome 1"/>
</dbReference>
<protein>
    <submittedName>
        <fullName evidence="2">Uncharacterized protein</fullName>
    </submittedName>
</protein>